<dbReference type="EMBL" id="HBUF01564380">
    <property type="protein sequence ID" value="CAG6763816.1"/>
    <property type="molecule type" value="Transcribed_RNA"/>
</dbReference>
<reference evidence="1" key="1">
    <citation type="submission" date="2021-05" db="EMBL/GenBank/DDBJ databases">
        <authorList>
            <person name="Alioto T."/>
            <person name="Alioto T."/>
            <person name="Gomez Garrido J."/>
        </authorList>
    </citation>
    <scope>NUCLEOTIDE SEQUENCE</scope>
</reference>
<dbReference type="EMBL" id="HBUF01223532">
    <property type="protein sequence ID" value="CAG6670501.1"/>
    <property type="molecule type" value="Transcribed_RNA"/>
</dbReference>
<protein>
    <submittedName>
        <fullName evidence="1">Protein Smaug homolog 1</fullName>
    </submittedName>
</protein>
<sequence length="101" mass="11706">MHFQAQMSTLLHWLEQWNECSKTVAVVTLLTKLGPISAKFVAIALQQSLANLPQLELQEQEANNPDYFRTQQKLARVLKVFSSYSPILLYIQHSNMKRNKF</sequence>
<organism evidence="1">
    <name type="scientific">Cacopsylla melanoneura</name>
    <dbReference type="NCBI Taxonomy" id="428564"/>
    <lineage>
        <taxon>Eukaryota</taxon>
        <taxon>Metazoa</taxon>
        <taxon>Ecdysozoa</taxon>
        <taxon>Arthropoda</taxon>
        <taxon>Hexapoda</taxon>
        <taxon>Insecta</taxon>
        <taxon>Pterygota</taxon>
        <taxon>Neoptera</taxon>
        <taxon>Paraneoptera</taxon>
        <taxon>Hemiptera</taxon>
        <taxon>Sternorrhyncha</taxon>
        <taxon>Psylloidea</taxon>
        <taxon>Psyllidae</taxon>
        <taxon>Psyllinae</taxon>
        <taxon>Cacopsylla</taxon>
    </lineage>
</organism>
<evidence type="ECO:0000313" key="1">
    <source>
        <dbReference type="EMBL" id="CAG6670501.1"/>
    </source>
</evidence>
<dbReference type="EMBL" id="HBUF01392255">
    <property type="protein sequence ID" value="CAG6734318.1"/>
    <property type="molecule type" value="Transcribed_RNA"/>
</dbReference>
<dbReference type="AlphaFoldDB" id="A0A8D8SKZ9"/>
<proteinExistence type="predicted"/>
<accession>A0A8D8SKZ9</accession>
<name>A0A8D8SKZ9_9HEMI</name>